<reference evidence="3" key="1">
    <citation type="submission" date="2016-10" db="EMBL/GenBank/DDBJ databases">
        <authorList>
            <person name="Varghese N."/>
            <person name="Submissions S."/>
        </authorList>
    </citation>
    <scope>NUCLEOTIDE SEQUENCE [LARGE SCALE GENOMIC DNA]</scope>
    <source>
        <strain evidence="3">DSM 11005</strain>
    </source>
</reference>
<gene>
    <name evidence="2" type="ORF">SAMN04487864_102185</name>
</gene>
<sequence>MTVNKKTILLAAAVIAVALLNFYINKTSTGKSEQSGLLEDVSAKAVLLLRTDSGGSAAIQSQADIKDSPYFKKIDVYNMKSGGTLILLEKYKTYQQHTDYTCGPAAALTVVQYFLGNAPDSEMKMAKIMETHSAGMKDPGTNTRGMSRYFEQKGWKVKNALKDGSPETYEKFLDFVDSNLTQGIPLMVENVDWGGHWRVIIGHDTLGDREGMNDVLILADPYDTTDHAQDGYNIISASRFYYMWFDAHLFREKEKRRQWLTAVPPDYKGKLEK</sequence>
<organism evidence="2 3">
    <name type="scientific">Succiniclasticum ruminis</name>
    <dbReference type="NCBI Taxonomy" id="40841"/>
    <lineage>
        <taxon>Bacteria</taxon>
        <taxon>Bacillati</taxon>
        <taxon>Bacillota</taxon>
        <taxon>Negativicutes</taxon>
        <taxon>Acidaminococcales</taxon>
        <taxon>Acidaminococcaceae</taxon>
        <taxon>Succiniclasticum</taxon>
    </lineage>
</organism>
<name>A0A1G6IQ88_9FIRM</name>
<dbReference type="InterPro" id="IPR039564">
    <property type="entry name" value="Peptidase_C39-like"/>
</dbReference>
<dbReference type="Pfam" id="PF13529">
    <property type="entry name" value="Peptidase_C39_2"/>
    <property type="match status" value="1"/>
</dbReference>
<accession>A0A1G6IQ88</accession>
<evidence type="ECO:0000313" key="3">
    <source>
        <dbReference type="Proteomes" id="UP000198943"/>
    </source>
</evidence>
<evidence type="ECO:0000259" key="1">
    <source>
        <dbReference type="Pfam" id="PF13529"/>
    </source>
</evidence>
<dbReference type="OrthoDB" id="27442at2"/>
<feature type="domain" description="Peptidase C39-like" evidence="1">
    <location>
        <begin position="91"/>
        <end position="222"/>
    </location>
</feature>
<dbReference type="Proteomes" id="UP000198943">
    <property type="component" value="Unassembled WGS sequence"/>
</dbReference>
<dbReference type="EMBL" id="FMYW01000002">
    <property type="protein sequence ID" value="SDC08644.1"/>
    <property type="molecule type" value="Genomic_DNA"/>
</dbReference>
<evidence type="ECO:0000313" key="2">
    <source>
        <dbReference type="EMBL" id="SDC08644.1"/>
    </source>
</evidence>
<keyword evidence="3" id="KW-1185">Reference proteome</keyword>
<protein>
    <submittedName>
        <fullName evidence="2">Peptidase_C39 like family protein</fullName>
    </submittedName>
</protein>
<dbReference type="AlphaFoldDB" id="A0A1G6IQ88"/>
<dbReference type="RefSeq" id="WP_093729356.1">
    <property type="nucleotide sequence ID" value="NZ_FMYW01000002.1"/>
</dbReference>
<dbReference type="Gene3D" id="3.90.70.10">
    <property type="entry name" value="Cysteine proteinases"/>
    <property type="match status" value="1"/>
</dbReference>
<proteinExistence type="predicted"/>